<dbReference type="EMBL" id="HBUF01045362">
    <property type="protein sequence ID" value="CAG6619408.1"/>
    <property type="molecule type" value="Transcribed_RNA"/>
</dbReference>
<reference evidence="2" key="1">
    <citation type="submission" date="2021-05" db="EMBL/GenBank/DDBJ databases">
        <authorList>
            <person name="Alioto T."/>
            <person name="Alioto T."/>
            <person name="Gomez Garrido J."/>
        </authorList>
    </citation>
    <scope>NUCLEOTIDE SEQUENCE</scope>
</reference>
<keyword evidence="1" id="KW-0472">Membrane</keyword>
<organism evidence="2">
    <name type="scientific">Cacopsylla melanoneura</name>
    <dbReference type="NCBI Taxonomy" id="428564"/>
    <lineage>
        <taxon>Eukaryota</taxon>
        <taxon>Metazoa</taxon>
        <taxon>Ecdysozoa</taxon>
        <taxon>Arthropoda</taxon>
        <taxon>Hexapoda</taxon>
        <taxon>Insecta</taxon>
        <taxon>Pterygota</taxon>
        <taxon>Neoptera</taxon>
        <taxon>Paraneoptera</taxon>
        <taxon>Hemiptera</taxon>
        <taxon>Sternorrhyncha</taxon>
        <taxon>Psylloidea</taxon>
        <taxon>Psyllidae</taxon>
        <taxon>Psyllinae</taxon>
        <taxon>Cacopsylla</taxon>
    </lineage>
</organism>
<evidence type="ECO:0000256" key="1">
    <source>
        <dbReference type="SAM" id="Phobius"/>
    </source>
</evidence>
<feature type="transmembrane region" description="Helical" evidence="1">
    <location>
        <begin position="74"/>
        <end position="92"/>
    </location>
</feature>
<proteinExistence type="predicted"/>
<name>A0A8D8M2D0_9HEMI</name>
<protein>
    <submittedName>
        <fullName evidence="2">Uncharacterized protein</fullName>
    </submittedName>
</protein>
<sequence length="101" mass="11745">MIRVILHPITGDSLMSTDHLHHTVINWETDRRGEKPPGLLLGNRIRTNIFVDLPNTIMEYIILSYLYLVSRNSGYLTSVLWFYLILFSAVRFQRARITAVV</sequence>
<keyword evidence="1" id="KW-1133">Transmembrane helix</keyword>
<accession>A0A8D8M2D0</accession>
<dbReference type="AlphaFoldDB" id="A0A8D8M2D0"/>
<keyword evidence="1" id="KW-0812">Transmembrane</keyword>
<evidence type="ECO:0000313" key="2">
    <source>
        <dbReference type="EMBL" id="CAG6619408.1"/>
    </source>
</evidence>